<gene>
    <name evidence="4" type="ORF">ACFQRF_01525</name>
</gene>
<protein>
    <recommendedName>
        <fullName evidence="6">TraD/TraG TraM recognition site domain-containing protein</fullName>
    </recommendedName>
</protein>
<proteinExistence type="predicted"/>
<sequence>MADTSSGAPKDADEAHLGHLGWRHATPVADPGPAPRRPTPPEQQRLSPDWTAAQRRMEADLNRPLLVTLAVLAAIAALLLTCGAAALLPGVLTLAGCLACAVVALPALVALVQSGQAVRERVAEERRRLENERAERAERLRQRQEEHARRYADWQERRRAYEDQPRWYGVEVPDGVGTVVVGGGTDAGWSALLTTVGAARLRGGADLTVLDLSGRAVGGELVALARRCGVLPRLWVLPADLPRVNLGGNLDARRRAAVFAAVVHALDPRADRAADGALLHGLLDALGPEPVPAAGLVAALRAVAVPETGTTERAARALGAESAARVRARFGTGGDVAERAWRLQRHLTAFEGLGARSADEPYAQIKIIATDRSSGGRAGRAYGSYAAAALRELLEMRAESGAAPRPWAHTIAVCGAGALPPAELDRLAAAAADTGTGLVLLFRGVDADVRERMGRPGCLPVLLRQPDEESARRAAGLAGGGRVAVHPLTDAVAGALDGEIADSYVPDPATAPTTGLPTRHAARSIRASDLARHAGAATGYGRATLRAAGLAAAPSAASRAVRLDADGLRSLPDTAMVLGGADGPVLADANPGLLALPAATLHPAGDPAAARAPEPAGPPEPRAGAGAANVGPPPERLDWRRRDGA</sequence>
<dbReference type="Proteomes" id="UP001596540">
    <property type="component" value="Unassembled WGS sequence"/>
</dbReference>
<feature type="compositionally biased region" description="Pro residues" evidence="2">
    <location>
        <begin position="30"/>
        <end position="41"/>
    </location>
</feature>
<keyword evidence="3" id="KW-1133">Transmembrane helix</keyword>
<keyword evidence="3" id="KW-0812">Transmembrane</keyword>
<evidence type="ECO:0000256" key="2">
    <source>
        <dbReference type="SAM" id="MobiDB-lite"/>
    </source>
</evidence>
<evidence type="ECO:0000313" key="4">
    <source>
        <dbReference type="EMBL" id="MFC7326408.1"/>
    </source>
</evidence>
<evidence type="ECO:0000256" key="1">
    <source>
        <dbReference type="SAM" id="Coils"/>
    </source>
</evidence>
<feature type="transmembrane region" description="Helical" evidence="3">
    <location>
        <begin position="92"/>
        <end position="112"/>
    </location>
</feature>
<evidence type="ECO:0000313" key="5">
    <source>
        <dbReference type="Proteomes" id="UP001596540"/>
    </source>
</evidence>
<keyword evidence="3" id="KW-0472">Membrane</keyword>
<feature type="compositionally biased region" description="Basic and acidic residues" evidence="2">
    <location>
        <begin position="635"/>
        <end position="645"/>
    </location>
</feature>
<organism evidence="4 5">
    <name type="scientific">Marinactinospora rubrisoli</name>
    <dbReference type="NCBI Taxonomy" id="2715399"/>
    <lineage>
        <taxon>Bacteria</taxon>
        <taxon>Bacillati</taxon>
        <taxon>Actinomycetota</taxon>
        <taxon>Actinomycetes</taxon>
        <taxon>Streptosporangiales</taxon>
        <taxon>Nocardiopsidaceae</taxon>
        <taxon>Marinactinospora</taxon>
    </lineage>
</organism>
<feature type="compositionally biased region" description="Low complexity" evidence="2">
    <location>
        <begin position="603"/>
        <end position="614"/>
    </location>
</feature>
<evidence type="ECO:0008006" key="6">
    <source>
        <dbReference type="Google" id="ProtNLM"/>
    </source>
</evidence>
<keyword evidence="1" id="KW-0175">Coiled coil</keyword>
<name>A0ABW2KAM0_9ACTN</name>
<feature type="region of interest" description="Disordered" evidence="2">
    <location>
        <begin position="603"/>
        <end position="645"/>
    </location>
</feature>
<comment type="caution">
    <text evidence="4">The sequence shown here is derived from an EMBL/GenBank/DDBJ whole genome shotgun (WGS) entry which is preliminary data.</text>
</comment>
<dbReference type="EMBL" id="JBHTBH010000001">
    <property type="protein sequence ID" value="MFC7326408.1"/>
    <property type="molecule type" value="Genomic_DNA"/>
</dbReference>
<feature type="transmembrane region" description="Helical" evidence="3">
    <location>
        <begin position="65"/>
        <end position="86"/>
    </location>
</feature>
<feature type="coiled-coil region" evidence="1">
    <location>
        <begin position="112"/>
        <end position="164"/>
    </location>
</feature>
<accession>A0ABW2KAM0</accession>
<keyword evidence="5" id="KW-1185">Reference proteome</keyword>
<feature type="region of interest" description="Disordered" evidence="2">
    <location>
        <begin position="1"/>
        <end position="50"/>
    </location>
</feature>
<dbReference type="RefSeq" id="WP_379868171.1">
    <property type="nucleotide sequence ID" value="NZ_JBHTBH010000001.1"/>
</dbReference>
<evidence type="ECO:0000256" key="3">
    <source>
        <dbReference type="SAM" id="Phobius"/>
    </source>
</evidence>
<reference evidence="5" key="1">
    <citation type="journal article" date="2019" name="Int. J. Syst. Evol. Microbiol.">
        <title>The Global Catalogue of Microorganisms (GCM) 10K type strain sequencing project: providing services to taxonomists for standard genome sequencing and annotation.</title>
        <authorList>
            <consortium name="The Broad Institute Genomics Platform"/>
            <consortium name="The Broad Institute Genome Sequencing Center for Infectious Disease"/>
            <person name="Wu L."/>
            <person name="Ma J."/>
        </authorList>
    </citation>
    <scope>NUCLEOTIDE SEQUENCE [LARGE SCALE GENOMIC DNA]</scope>
    <source>
        <strain evidence="5">CGMCC 4.7382</strain>
    </source>
</reference>